<dbReference type="PROSITE" id="PS50878">
    <property type="entry name" value="RT_POL"/>
    <property type="match status" value="1"/>
</dbReference>
<dbReference type="GO" id="GO:0003964">
    <property type="term" value="F:RNA-directed DNA polymerase activity"/>
    <property type="evidence" value="ECO:0007669"/>
    <property type="project" value="UniProtKB-KW"/>
</dbReference>
<keyword evidence="3" id="KW-1185">Reference proteome</keyword>
<name>A0ABX2GDS4_9FIRM</name>
<evidence type="ECO:0000259" key="1">
    <source>
        <dbReference type="PROSITE" id="PS50878"/>
    </source>
</evidence>
<dbReference type="SUPFAM" id="SSF56672">
    <property type="entry name" value="DNA/RNA polymerases"/>
    <property type="match status" value="1"/>
</dbReference>
<dbReference type="Proteomes" id="UP000768180">
    <property type="component" value="Unassembled WGS sequence"/>
</dbReference>
<dbReference type="InterPro" id="IPR051083">
    <property type="entry name" value="GrpII_Intron_Splice-Mob/Def"/>
</dbReference>
<dbReference type="Pfam" id="PF00078">
    <property type="entry name" value="RVT_1"/>
    <property type="match status" value="1"/>
</dbReference>
<gene>
    <name evidence="2" type="ORF">G5B05_05825</name>
</gene>
<reference evidence="2 3" key="1">
    <citation type="journal article" date="2020" name="Cell Host Microbe">
        <title>Functional and Genomic Variation between Human-Derived Isolates of Lachnospiraceae Reveals Inter- and Intra-Species Diversity.</title>
        <authorList>
            <person name="Sorbara M.T."/>
            <person name="Littmann E.R."/>
            <person name="Fontana E."/>
            <person name="Moody T.U."/>
            <person name="Kohout C.E."/>
            <person name="Gjonbalaj M."/>
            <person name="Eaton V."/>
            <person name="Seok R."/>
            <person name="Leiner I.M."/>
            <person name="Pamer E.G."/>
        </authorList>
    </citation>
    <scope>NUCLEOTIDE SEQUENCE [LARGE SCALE GENOMIC DNA]</scope>
    <source>
        <strain evidence="2 3">MSK.14.54</strain>
    </source>
</reference>
<dbReference type="PANTHER" id="PTHR34047">
    <property type="entry name" value="NUCLEAR INTRON MATURASE 1, MITOCHONDRIAL-RELATED"/>
    <property type="match status" value="1"/>
</dbReference>
<dbReference type="PANTHER" id="PTHR34047:SF8">
    <property type="entry name" value="PROTEIN YKFC"/>
    <property type="match status" value="1"/>
</dbReference>
<keyword evidence="2" id="KW-0695">RNA-directed DNA polymerase</keyword>
<evidence type="ECO:0000313" key="3">
    <source>
        <dbReference type="Proteomes" id="UP000768180"/>
    </source>
</evidence>
<keyword evidence="2" id="KW-0548">Nucleotidyltransferase</keyword>
<feature type="non-terminal residue" evidence="2">
    <location>
        <position position="1"/>
    </location>
</feature>
<dbReference type="InterPro" id="IPR000477">
    <property type="entry name" value="RT_dom"/>
</dbReference>
<dbReference type="Gene3D" id="3.30.70.270">
    <property type="match status" value="1"/>
</dbReference>
<dbReference type="InterPro" id="IPR043128">
    <property type="entry name" value="Rev_trsase/Diguanyl_cyclase"/>
</dbReference>
<dbReference type="InterPro" id="IPR013597">
    <property type="entry name" value="Mat_intron_G2"/>
</dbReference>
<dbReference type="Pfam" id="PF08388">
    <property type="entry name" value="GIIM"/>
    <property type="match status" value="1"/>
</dbReference>
<dbReference type="EMBL" id="JAAITQ010000007">
    <property type="protein sequence ID" value="NSE15936.1"/>
    <property type="molecule type" value="Genomic_DNA"/>
</dbReference>
<accession>A0ABX2GDS4</accession>
<dbReference type="RefSeq" id="WP_243862199.1">
    <property type="nucleotide sequence ID" value="NZ_JAAITQ010000007.1"/>
</dbReference>
<sequence length="233" mass="27137">TPQGGNISPLLANILLNELDWELESRGLKFARYADDCIIFVKSEKAAARVMESVTKYVENVLRLKVNRGKSKIGRPTEIQYLGFAFYYQFQEKKYKIKVPKKSLDKVMKKVRKLTSRKWGVSNSYKAQKIAEVVRGWINYFKIGSILTATRRLDTVIRYRFRMCIWKHWKNPKTRYKNLVKLGVSKKNAKSAAGFHGYARVCRTETICYAMSNARLKKFGLLSAEEYFCQTRC</sequence>
<feature type="domain" description="Reverse transcriptase" evidence="1">
    <location>
        <begin position="1"/>
        <end position="86"/>
    </location>
</feature>
<keyword evidence="2" id="KW-0808">Transferase</keyword>
<proteinExistence type="predicted"/>
<dbReference type="InterPro" id="IPR043502">
    <property type="entry name" value="DNA/RNA_pol_sf"/>
</dbReference>
<organism evidence="2 3">
    <name type="scientific">Fusicatenibacter saccharivorans</name>
    <dbReference type="NCBI Taxonomy" id="1150298"/>
    <lineage>
        <taxon>Bacteria</taxon>
        <taxon>Bacillati</taxon>
        <taxon>Bacillota</taxon>
        <taxon>Clostridia</taxon>
        <taxon>Lachnospirales</taxon>
        <taxon>Lachnospiraceae</taxon>
        <taxon>Fusicatenibacter</taxon>
    </lineage>
</organism>
<protein>
    <submittedName>
        <fullName evidence="2">Group II intron reverse transcriptase/maturase</fullName>
    </submittedName>
</protein>
<comment type="caution">
    <text evidence="2">The sequence shown here is derived from an EMBL/GenBank/DDBJ whole genome shotgun (WGS) entry which is preliminary data.</text>
</comment>
<evidence type="ECO:0000313" key="2">
    <source>
        <dbReference type="EMBL" id="NSE15936.1"/>
    </source>
</evidence>